<keyword evidence="1" id="KW-0489">Methyltransferase</keyword>
<dbReference type="CDD" id="cd02440">
    <property type="entry name" value="AdoMet_MTases"/>
    <property type="match status" value="1"/>
</dbReference>
<dbReference type="InterPro" id="IPR029063">
    <property type="entry name" value="SAM-dependent_MTases_sf"/>
</dbReference>
<dbReference type="AlphaFoldDB" id="A0A5M3XD21"/>
<dbReference type="PANTHER" id="PTHR43464:SF19">
    <property type="entry name" value="UBIQUINONE BIOSYNTHESIS O-METHYLTRANSFERASE, MITOCHONDRIAL"/>
    <property type="match status" value="1"/>
</dbReference>
<evidence type="ECO:0000256" key="1">
    <source>
        <dbReference type="ARBA" id="ARBA00022603"/>
    </source>
</evidence>
<dbReference type="InterPro" id="IPR013216">
    <property type="entry name" value="Methyltransf_11"/>
</dbReference>
<dbReference type="EMBL" id="BLAF01000010">
    <property type="protein sequence ID" value="GES19114.1"/>
    <property type="molecule type" value="Genomic_DNA"/>
</dbReference>
<evidence type="ECO:0000256" key="3">
    <source>
        <dbReference type="ARBA" id="ARBA00022691"/>
    </source>
</evidence>
<dbReference type="OrthoDB" id="6064711at2"/>
<comment type="caution">
    <text evidence="5">The sequence shown here is derived from an EMBL/GenBank/DDBJ whole genome shotgun (WGS) entry which is preliminary data.</text>
</comment>
<dbReference type="Gene3D" id="3.40.50.150">
    <property type="entry name" value="Vaccinia Virus protein VP39"/>
    <property type="match status" value="1"/>
</dbReference>
<reference evidence="5 6" key="1">
    <citation type="submission" date="2019-10" db="EMBL/GenBank/DDBJ databases">
        <title>Whole genome shotgun sequence of Acrocarpospora pleiomorpha NBRC 16267.</title>
        <authorList>
            <person name="Ichikawa N."/>
            <person name="Kimura A."/>
            <person name="Kitahashi Y."/>
            <person name="Komaki H."/>
            <person name="Oguchi A."/>
        </authorList>
    </citation>
    <scope>NUCLEOTIDE SEQUENCE [LARGE SCALE GENOMIC DNA]</scope>
    <source>
        <strain evidence="5 6">NBRC 16267</strain>
    </source>
</reference>
<dbReference type="Pfam" id="PF08241">
    <property type="entry name" value="Methyltransf_11"/>
    <property type="match status" value="1"/>
</dbReference>
<dbReference type="GO" id="GO:0032259">
    <property type="term" value="P:methylation"/>
    <property type="evidence" value="ECO:0007669"/>
    <property type="project" value="UniProtKB-KW"/>
</dbReference>
<feature type="domain" description="Methyltransferase type 11" evidence="4">
    <location>
        <begin position="31"/>
        <end position="121"/>
    </location>
</feature>
<protein>
    <recommendedName>
        <fullName evidence="4">Methyltransferase type 11 domain-containing protein</fullName>
    </recommendedName>
</protein>
<evidence type="ECO:0000313" key="6">
    <source>
        <dbReference type="Proteomes" id="UP000377595"/>
    </source>
</evidence>
<keyword evidence="3" id="KW-0949">S-adenosyl-L-methionine</keyword>
<gene>
    <name evidence="5" type="ORF">Aple_020100</name>
</gene>
<proteinExistence type="predicted"/>
<dbReference type="GO" id="GO:0008757">
    <property type="term" value="F:S-adenosylmethionine-dependent methyltransferase activity"/>
    <property type="evidence" value="ECO:0007669"/>
    <property type="project" value="InterPro"/>
</dbReference>
<evidence type="ECO:0000256" key="2">
    <source>
        <dbReference type="ARBA" id="ARBA00022679"/>
    </source>
</evidence>
<evidence type="ECO:0000313" key="5">
    <source>
        <dbReference type="EMBL" id="GES19114.1"/>
    </source>
</evidence>
<dbReference type="Proteomes" id="UP000377595">
    <property type="component" value="Unassembled WGS sequence"/>
</dbReference>
<accession>A0A5M3XD21</accession>
<evidence type="ECO:0000259" key="4">
    <source>
        <dbReference type="Pfam" id="PF08241"/>
    </source>
</evidence>
<dbReference type="SUPFAM" id="SSF53335">
    <property type="entry name" value="S-adenosyl-L-methionine-dependent methyltransferases"/>
    <property type="match status" value="1"/>
</dbReference>
<sequence length="200" mass="22403">MTEKNGRRWNHNIHYHPRILHAIPDGAQRALDVGCGEGMLARELRRAVPRVTGIDLDGLSIDQAREHPDDVDYVLGDFLTYPFEPASFDVVASVATLHHMDAATGLARMRDLLRPGGVLAIVGLARSTMPNDLPRDLAGVAVGTFHRAMKGRWEHPSPIVWPPPVTYPQMRALAAEILPGSQYRRHLLLRYSITWRKPQD</sequence>
<keyword evidence="2" id="KW-0808">Transferase</keyword>
<dbReference type="RefSeq" id="WP_155344225.1">
    <property type="nucleotide sequence ID" value="NZ_BAAAHM010000018.1"/>
</dbReference>
<dbReference type="PANTHER" id="PTHR43464">
    <property type="entry name" value="METHYLTRANSFERASE"/>
    <property type="match status" value="1"/>
</dbReference>
<keyword evidence="6" id="KW-1185">Reference proteome</keyword>
<organism evidence="5 6">
    <name type="scientific">Acrocarpospora pleiomorpha</name>
    <dbReference type="NCBI Taxonomy" id="90975"/>
    <lineage>
        <taxon>Bacteria</taxon>
        <taxon>Bacillati</taxon>
        <taxon>Actinomycetota</taxon>
        <taxon>Actinomycetes</taxon>
        <taxon>Streptosporangiales</taxon>
        <taxon>Streptosporangiaceae</taxon>
        <taxon>Acrocarpospora</taxon>
    </lineage>
</organism>
<name>A0A5M3XD21_9ACTN</name>